<dbReference type="InterPro" id="IPR050300">
    <property type="entry name" value="GDXG_lipolytic_enzyme"/>
</dbReference>
<proteinExistence type="predicted"/>
<dbReference type="Pfam" id="PF20434">
    <property type="entry name" value="BD-FAE"/>
    <property type="match status" value="1"/>
</dbReference>
<evidence type="ECO:0000256" key="1">
    <source>
        <dbReference type="ARBA" id="ARBA00022801"/>
    </source>
</evidence>
<evidence type="ECO:0000259" key="2">
    <source>
        <dbReference type="Pfam" id="PF20434"/>
    </source>
</evidence>
<sequence>MDQIRALHLSSGDAIQAVLPPTFAIFTPLLLSNLAAIKSTPFTTHSYGSHPRQTLDIYPSNSPSSSSSPILIFFHGGGLIKGDKNLPHIANGGLVYANLGAFFAQRGVTTVVPNYRRVDFEGEGEGARWPSGGEDVKYVMEWVDGWVKGEGGEGGKGGREVFLCGNSAGGVHVSTFLLADMFREERKRYVDGDERGEGKGVVLKGIVELATPCHFHGAEEGRKVVMETYFGGGEDIKEKSVCGLLESVRKSGKARKELGIPERMYVAVGEFDPDDEIADSVKNFVEGWKETFGEEGLVVKFMEGHNHISPALALMSGDRKGENWAEELIEWMKKS</sequence>
<gene>
    <name evidence="3" type="ORF">VTL71DRAFT_973</name>
</gene>
<dbReference type="InterPro" id="IPR049492">
    <property type="entry name" value="BD-FAE-like_dom"/>
</dbReference>
<dbReference type="SUPFAM" id="SSF53474">
    <property type="entry name" value="alpha/beta-Hydrolases"/>
    <property type="match status" value="1"/>
</dbReference>
<dbReference type="Proteomes" id="UP001595075">
    <property type="component" value="Unassembled WGS sequence"/>
</dbReference>
<feature type="domain" description="BD-FAE-like" evidence="2">
    <location>
        <begin position="55"/>
        <end position="217"/>
    </location>
</feature>
<evidence type="ECO:0000313" key="4">
    <source>
        <dbReference type="Proteomes" id="UP001595075"/>
    </source>
</evidence>
<dbReference type="PANTHER" id="PTHR48081:SF33">
    <property type="entry name" value="KYNURENINE FORMAMIDASE"/>
    <property type="match status" value="1"/>
</dbReference>
<comment type="caution">
    <text evidence="3">The sequence shown here is derived from an EMBL/GenBank/DDBJ whole genome shotgun (WGS) entry which is preliminary data.</text>
</comment>
<protein>
    <recommendedName>
        <fullName evidence="2">BD-FAE-like domain-containing protein</fullName>
    </recommendedName>
</protein>
<organism evidence="3 4">
    <name type="scientific">Oculimacula yallundae</name>
    <dbReference type="NCBI Taxonomy" id="86028"/>
    <lineage>
        <taxon>Eukaryota</taxon>
        <taxon>Fungi</taxon>
        <taxon>Dikarya</taxon>
        <taxon>Ascomycota</taxon>
        <taxon>Pezizomycotina</taxon>
        <taxon>Leotiomycetes</taxon>
        <taxon>Helotiales</taxon>
        <taxon>Ploettnerulaceae</taxon>
        <taxon>Oculimacula</taxon>
    </lineage>
</organism>
<reference evidence="3 4" key="1">
    <citation type="journal article" date="2024" name="Commun. Biol.">
        <title>Comparative genomic analysis of thermophilic fungi reveals convergent evolutionary adaptations and gene losses.</title>
        <authorList>
            <person name="Steindorff A.S."/>
            <person name="Aguilar-Pontes M.V."/>
            <person name="Robinson A.J."/>
            <person name="Andreopoulos B."/>
            <person name="LaButti K."/>
            <person name="Kuo A."/>
            <person name="Mondo S."/>
            <person name="Riley R."/>
            <person name="Otillar R."/>
            <person name="Haridas S."/>
            <person name="Lipzen A."/>
            <person name="Grimwood J."/>
            <person name="Schmutz J."/>
            <person name="Clum A."/>
            <person name="Reid I.D."/>
            <person name="Moisan M.C."/>
            <person name="Butler G."/>
            <person name="Nguyen T.T.M."/>
            <person name="Dewar K."/>
            <person name="Conant G."/>
            <person name="Drula E."/>
            <person name="Henrissat B."/>
            <person name="Hansel C."/>
            <person name="Singer S."/>
            <person name="Hutchinson M.I."/>
            <person name="de Vries R.P."/>
            <person name="Natvig D.O."/>
            <person name="Powell A.J."/>
            <person name="Tsang A."/>
            <person name="Grigoriev I.V."/>
        </authorList>
    </citation>
    <scope>NUCLEOTIDE SEQUENCE [LARGE SCALE GENOMIC DNA]</scope>
    <source>
        <strain evidence="3 4">CBS 494.80</strain>
    </source>
</reference>
<evidence type="ECO:0000313" key="3">
    <source>
        <dbReference type="EMBL" id="KAL2076030.1"/>
    </source>
</evidence>
<keyword evidence="4" id="KW-1185">Reference proteome</keyword>
<dbReference type="Gene3D" id="3.40.50.1820">
    <property type="entry name" value="alpha/beta hydrolase"/>
    <property type="match status" value="1"/>
</dbReference>
<keyword evidence="1" id="KW-0378">Hydrolase</keyword>
<name>A0ABR4D1J0_9HELO</name>
<dbReference type="PANTHER" id="PTHR48081">
    <property type="entry name" value="AB HYDROLASE SUPERFAMILY PROTEIN C4A8.06C"/>
    <property type="match status" value="1"/>
</dbReference>
<accession>A0ABR4D1J0</accession>
<dbReference type="InterPro" id="IPR029058">
    <property type="entry name" value="AB_hydrolase_fold"/>
</dbReference>
<dbReference type="EMBL" id="JAZHXI010000001">
    <property type="protein sequence ID" value="KAL2076030.1"/>
    <property type="molecule type" value="Genomic_DNA"/>
</dbReference>